<dbReference type="OrthoDB" id="31092at2157"/>
<protein>
    <submittedName>
        <fullName evidence="5">Small G protein, GTPase SAR1</fullName>
    </submittedName>
</protein>
<dbReference type="PANTHER" id="PTHR21231">
    <property type="entry name" value="XPA-BINDING PROTEIN 1-RELATED"/>
    <property type="match status" value="1"/>
</dbReference>
<dbReference type="GO" id="GO:0003924">
    <property type="term" value="F:GTPase activity"/>
    <property type="evidence" value="ECO:0007669"/>
    <property type="project" value="TreeGrafter"/>
</dbReference>
<dbReference type="AlphaFoldDB" id="L0ABH2"/>
<dbReference type="eggNOG" id="arCOG01225">
    <property type="taxonomic scope" value="Archaea"/>
</dbReference>
<dbReference type="InterPro" id="IPR027417">
    <property type="entry name" value="P-loop_NTPase"/>
</dbReference>
<dbReference type="Gene3D" id="3.40.50.300">
    <property type="entry name" value="P-loop containing nucleotide triphosphate hydrolases"/>
    <property type="match status" value="1"/>
</dbReference>
<dbReference type="RefSeq" id="WP_015232666.1">
    <property type="nucleotide sequence ID" value="NC_019791.1"/>
</dbReference>
<dbReference type="PANTHER" id="PTHR21231:SF8">
    <property type="entry name" value="GPN-LOOP GTPASE 1"/>
    <property type="match status" value="1"/>
</dbReference>
<dbReference type="FunCoup" id="L0ABH2">
    <property type="interactions" value="111"/>
</dbReference>
<evidence type="ECO:0000256" key="4">
    <source>
        <dbReference type="ARBA" id="ARBA00023134"/>
    </source>
</evidence>
<proteinExistence type="inferred from homology"/>
<dbReference type="Pfam" id="PF03029">
    <property type="entry name" value="ATP_bind_1"/>
    <property type="match status" value="1"/>
</dbReference>
<accession>L0ABH2</accession>
<evidence type="ECO:0000313" key="6">
    <source>
        <dbReference type="Proteomes" id="UP000010469"/>
    </source>
</evidence>
<evidence type="ECO:0000256" key="1">
    <source>
        <dbReference type="ARBA" id="ARBA00005290"/>
    </source>
</evidence>
<keyword evidence="3" id="KW-0378">Hydrolase</keyword>
<dbReference type="InterPro" id="IPR004130">
    <property type="entry name" value="Gpn"/>
</dbReference>
<dbReference type="HOGENOM" id="CLU_037460_3_0_2"/>
<name>L0ABH2_CALLD</name>
<comment type="similarity">
    <text evidence="1">Belongs to the GPN-loop GTPase family.</text>
</comment>
<dbReference type="GO" id="GO:0005525">
    <property type="term" value="F:GTP binding"/>
    <property type="evidence" value="ECO:0007669"/>
    <property type="project" value="UniProtKB-KW"/>
</dbReference>
<dbReference type="InParanoid" id="L0ABH2"/>
<dbReference type="Proteomes" id="UP000010469">
    <property type="component" value="Chromosome"/>
</dbReference>
<dbReference type="GeneID" id="14212307"/>
<sequence length="258" mass="28735">MYIILLGTAGAGKSTLAGELRSVMEETGGNVAIVNFDPAAEKLPYDPDVDVRNYVNIEDFLDKGLGPNGSLVSAVDSLINYTDKIRNEIDKFKPDFTIIDTPGQLELFSYRVGGPLVLNSLIYNDKAVVIFLMDSIFFDNPANMVSILTLASSVNTRFKKPQINVISKSDLLSEEVVNEIIPRLHEEGYLESLLRDFKELDGYTLSLSLSLARALYEAGYFGHILPVSIFNELSLRNLYGQIQDILTEGEDYKVYDNE</sequence>
<evidence type="ECO:0000256" key="3">
    <source>
        <dbReference type="ARBA" id="ARBA00022801"/>
    </source>
</evidence>
<keyword evidence="4" id="KW-0342">GTP-binding</keyword>
<dbReference type="SUPFAM" id="SSF52540">
    <property type="entry name" value="P-loop containing nucleoside triphosphate hydrolases"/>
    <property type="match status" value="1"/>
</dbReference>
<keyword evidence="6" id="KW-1185">Reference proteome</keyword>
<dbReference type="EMBL" id="CP003378">
    <property type="protein sequence ID" value="AFZ70769.1"/>
    <property type="molecule type" value="Genomic_DNA"/>
</dbReference>
<gene>
    <name evidence="5" type="ordered locus">Calag_1047</name>
</gene>
<evidence type="ECO:0000256" key="2">
    <source>
        <dbReference type="ARBA" id="ARBA00022741"/>
    </source>
</evidence>
<reference evidence="6" key="1">
    <citation type="submission" date="2012-03" db="EMBL/GenBank/DDBJ databases">
        <title>Complete genome of Caldisphaera lagunensis DSM 15908.</title>
        <authorList>
            <person name="Lucas S."/>
            <person name="Copeland A."/>
            <person name="Lapidus A."/>
            <person name="Glavina del Rio T."/>
            <person name="Dalin E."/>
            <person name="Tice H."/>
            <person name="Bruce D."/>
            <person name="Goodwin L."/>
            <person name="Pitluck S."/>
            <person name="Peters L."/>
            <person name="Mikhailova N."/>
            <person name="Teshima H."/>
            <person name="Kyrpides N."/>
            <person name="Mavromatis K."/>
            <person name="Ivanova N."/>
            <person name="Brettin T."/>
            <person name="Detter J.C."/>
            <person name="Han C."/>
            <person name="Larimer F."/>
            <person name="Land M."/>
            <person name="Hauser L."/>
            <person name="Markowitz V."/>
            <person name="Cheng J.-F."/>
            <person name="Hugenholtz P."/>
            <person name="Woyke T."/>
            <person name="Wu D."/>
            <person name="Spring S."/>
            <person name="Schroeder M."/>
            <person name="Brambilla E."/>
            <person name="Klenk H.-P."/>
            <person name="Eisen J.A."/>
        </authorList>
    </citation>
    <scope>NUCLEOTIDE SEQUENCE [LARGE SCALE GENOMIC DNA]</scope>
    <source>
        <strain evidence="6">DSM 15908 / JCM 11604 / IC-154</strain>
    </source>
</reference>
<dbReference type="NCBIfam" id="NF010340">
    <property type="entry name" value="PRK13768.1-2"/>
    <property type="match status" value="1"/>
</dbReference>
<organism evidence="5 6">
    <name type="scientific">Caldisphaera lagunensis (strain DSM 15908 / JCM 11604 / ANMR 0165 / IC-154)</name>
    <dbReference type="NCBI Taxonomy" id="1056495"/>
    <lineage>
        <taxon>Archaea</taxon>
        <taxon>Thermoproteota</taxon>
        <taxon>Thermoprotei</taxon>
        <taxon>Acidilobales</taxon>
        <taxon>Caldisphaeraceae</taxon>
        <taxon>Caldisphaera</taxon>
    </lineage>
</organism>
<dbReference type="STRING" id="1056495.Calag_1047"/>
<keyword evidence="2" id="KW-0547">Nucleotide-binding</keyword>
<evidence type="ECO:0000313" key="5">
    <source>
        <dbReference type="EMBL" id="AFZ70769.1"/>
    </source>
</evidence>
<dbReference type="KEGG" id="clg:Calag_1047"/>